<dbReference type="AlphaFoldDB" id="A0A2T0VAB4"/>
<keyword evidence="1" id="KW-1133">Transmembrane helix</keyword>
<dbReference type="OrthoDB" id="4927814at2"/>
<protein>
    <submittedName>
        <fullName evidence="2">Uncharacterized protein</fullName>
    </submittedName>
</protein>
<dbReference type="Proteomes" id="UP000237983">
    <property type="component" value="Unassembled WGS sequence"/>
</dbReference>
<keyword evidence="1" id="KW-0812">Transmembrane</keyword>
<feature type="transmembrane region" description="Helical" evidence="1">
    <location>
        <begin position="12"/>
        <end position="31"/>
    </location>
</feature>
<name>A0A2T0VAB4_9MICO</name>
<keyword evidence="3" id="KW-1185">Reference proteome</keyword>
<dbReference type="RefSeq" id="WP_146134417.1">
    <property type="nucleotide sequence ID" value="NZ_PVTL01000007.1"/>
</dbReference>
<sequence>MTATKTPLHAWQVVAATSVPVVGIAAVLVLFPPAPFSRLLPTFPALTPGVTAVGSGDRSITPNRSAVFDLEITNHGGGPVSIDRLETTIRAIDAPASTPGSPCTIRDFVVIAPSSTLGIVVHPGTTRLSALDVPRAQWPTVGMADSADNQGGCSGATLELDFVLSVEAS</sequence>
<evidence type="ECO:0000256" key="1">
    <source>
        <dbReference type="SAM" id="Phobius"/>
    </source>
</evidence>
<proteinExistence type="predicted"/>
<organism evidence="2 3">
    <name type="scientific">Glaciihabitans tibetensis</name>
    <dbReference type="NCBI Taxonomy" id="1266600"/>
    <lineage>
        <taxon>Bacteria</taxon>
        <taxon>Bacillati</taxon>
        <taxon>Actinomycetota</taxon>
        <taxon>Actinomycetes</taxon>
        <taxon>Micrococcales</taxon>
        <taxon>Microbacteriaceae</taxon>
        <taxon>Glaciihabitans</taxon>
    </lineage>
</organism>
<dbReference type="EMBL" id="PVTL01000007">
    <property type="protein sequence ID" value="PRY67130.1"/>
    <property type="molecule type" value="Genomic_DNA"/>
</dbReference>
<keyword evidence="1" id="KW-0472">Membrane</keyword>
<evidence type="ECO:0000313" key="2">
    <source>
        <dbReference type="EMBL" id="PRY67130.1"/>
    </source>
</evidence>
<gene>
    <name evidence="2" type="ORF">B0I08_10723</name>
</gene>
<evidence type="ECO:0000313" key="3">
    <source>
        <dbReference type="Proteomes" id="UP000237983"/>
    </source>
</evidence>
<comment type="caution">
    <text evidence="2">The sequence shown here is derived from an EMBL/GenBank/DDBJ whole genome shotgun (WGS) entry which is preliminary data.</text>
</comment>
<accession>A0A2T0VAB4</accession>
<reference evidence="2 3" key="1">
    <citation type="submission" date="2018-03" db="EMBL/GenBank/DDBJ databases">
        <title>Genomic Encyclopedia of Type Strains, Phase III (KMG-III): the genomes of soil and plant-associated and newly described type strains.</title>
        <authorList>
            <person name="Whitman W."/>
        </authorList>
    </citation>
    <scope>NUCLEOTIDE SEQUENCE [LARGE SCALE GENOMIC DNA]</scope>
    <source>
        <strain evidence="2 3">CGMCC 1.12484</strain>
    </source>
</reference>